<dbReference type="EMBL" id="JAXARY010000025">
    <property type="protein sequence ID" value="MDX8129762.1"/>
    <property type="molecule type" value="Genomic_DNA"/>
</dbReference>
<keyword evidence="3" id="KW-1185">Reference proteome</keyword>
<evidence type="ECO:0000313" key="3">
    <source>
        <dbReference type="Proteomes" id="UP001284537"/>
    </source>
</evidence>
<keyword evidence="1" id="KW-0812">Transmembrane</keyword>
<protein>
    <recommendedName>
        <fullName evidence="4">Secreted protein</fullName>
    </recommendedName>
</protein>
<dbReference type="RefSeq" id="WP_319962820.1">
    <property type="nucleotide sequence ID" value="NZ_JAXARY010000025.1"/>
</dbReference>
<dbReference type="Proteomes" id="UP001284537">
    <property type="component" value="Unassembled WGS sequence"/>
</dbReference>
<sequence>MAFAIKCSEVIRNIFLLNRRILFRVLALLFIISEITYASEPYFRHCDSVLESPAFKPLKLFYDSRPNEPRPDNCFRLNKSEFLVTVTNSGRIGQGLYFYDGSANSYELVGGHSWPDISIKREFLGGNQKRFVLINTSNLYRGNWEYGYRILYLVPGKKLESFAVKDLLFAKENPVSGFCGHESDGVELTDIATSIKGFDVVGEGSENVRVEFNIEEEDCKTGTHRKYNRVFMPQAGDFTEVE</sequence>
<accession>A0ABU4ULP3</accession>
<evidence type="ECO:0000256" key="1">
    <source>
        <dbReference type="SAM" id="Phobius"/>
    </source>
</evidence>
<evidence type="ECO:0000313" key="2">
    <source>
        <dbReference type="EMBL" id="MDX8129762.1"/>
    </source>
</evidence>
<reference evidence="2 3" key="1">
    <citation type="submission" date="2023-11" db="EMBL/GenBank/DDBJ databases">
        <authorList>
            <person name="Ouyang M.-Y."/>
        </authorList>
    </citation>
    <scope>NUCLEOTIDE SEQUENCE [LARGE SCALE GENOMIC DNA]</scope>
    <source>
        <strain evidence="2 3">OY6</strain>
    </source>
</reference>
<organism evidence="2 3">
    <name type="scientific">Methylomonas defluvii</name>
    <dbReference type="NCBI Taxonomy" id="3045149"/>
    <lineage>
        <taxon>Bacteria</taxon>
        <taxon>Pseudomonadati</taxon>
        <taxon>Pseudomonadota</taxon>
        <taxon>Gammaproteobacteria</taxon>
        <taxon>Methylococcales</taxon>
        <taxon>Methylococcaceae</taxon>
        <taxon>Methylomonas</taxon>
    </lineage>
</organism>
<keyword evidence="1" id="KW-1133">Transmembrane helix</keyword>
<name>A0ABU4ULP3_9GAMM</name>
<comment type="caution">
    <text evidence="2">The sequence shown here is derived from an EMBL/GenBank/DDBJ whole genome shotgun (WGS) entry which is preliminary data.</text>
</comment>
<keyword evidence="1" id="KW-0472">Membrane</keyword>
<gene>
    <name evidence="2" type="ORF">QLH52_20870</name>
</gene>
<proteinExistence type="predicted"/>
<feature type="transmembrane region" description="Helical" evidence="1">
    <location>
        <begin position="21"/>
        <end position="39"/>
    </location>
</feature>
<evidence type="ECO:0008006" key="4">
    <source>
        <dbReference type="Google" id="ProtNLM"/>
    </source>
</evidence>